<name>A0A1S2MCI6_9BACI</name>
<feature type="domain" description="Nucleotidyl transferase" evidence="1">
    <location>
        <begin position="2"/>
        <end position="236"/>
    </location>
</feature>
<evidence type="ECO:0000259" key="1">
    <source>
        <dbReference type="Pfam" id="PF00483"/>
    </source>
</evidence>
<protein>
    <recommendedName>
        <fullName evidence="1">Nucleotidyl transferase domain-containing protein</fullName>
    </recommendedName>
</protein>
<keyword evidence="3" id="KW-1185">Reference proteome</keyword>
<dbReference type="EMBL" id="MLQS01000001">
    <property type="protein sequence ID" value="OIJ22320.1"/>
    <property type="molecule type" value="Genomic_DNA"/>
</dbReference>
<dbReference type="PANTHER" id="PTHR42883">
    <property type="entry name" value="GLUCOSE-1-PHOSPHATE THYMIDYLTRANSFERASE"/>
    <property type="match status" value="1"/>
</dbReference>
<dbReference type="InterPro" id="IPR005835">
    <property type="entry name" value="NTP_transferase_dom"/>
</dbReference>
<dbReference type="RefSeq" id="WP_071388875.1">
    <property type="nucleotide sequence ID" value="NZ_MLQS01000001.1"/>
</dbReference>
<dbReference type="OrthoDB" id="9801899at2"/>
<proteinExistence type="predicted"/>
<gene>
    <name evidence="2" type="ORF">BKP45_06685</name>
</gene>
<dbReference type="PANTHER" id="PTHR42883:SF2">
    <property type="entry name" value="THYMIDYLYLTRANSFERASE"/>
    <property type="match status" value="1"/>
</dbReference>
<dbReference type="STRING" id="472963.BKP45_06685"/>
<dbReference type="SUPFAM" id="SSF53448">
    <property type="entry name" value="Nucleotide-diphospho-sugar transferases"/>
    <property type="match status" value="1"/>
</dbReference>
<evidence type="ECO:0000313" key="2">
    <source>
        <dbReference type="EMBL" id="OIJ22320.1"/>
    </source>
</evidence>
<dbReference type="CDD" id="cd04181">
    <property type="entry name" value="NTP_transferase"/>
    <property type="match status" value="1"/>
</dbReference>
<dbReference type="Gene3D" id="3.90.550.10">
    <property type="entry name" value="Spore Coat Polysaccharide Biosynthesis Protein SpsA, Chain A"/>
    <property type="match status" value="1"/>
</dbReference>
<dbReference type="Pfam" id="PF00483">
    <property type="entry name" value="NTP_transferase"/>
    <property type="match status" value="1"/>
</dbReference>
<organism evidence="2 3">
    <name type="scientific">Anaerobacillus alkalidiazotrophicus</name>
    <dbReference type="NCBI Taxonomy" id="472963"/>
    <lineage>
        <taxon>Bacteria</taxon>
        <taxon>Bacillati</taxon>
        <taxon>Bacillota</taxon>
        <taxon>Bacilli</taxon>
        <taxon>Bacillales</taxon>
        <taxon>Bacillaceae</taxon>
        <taxon>Anaerobacillus</taxon>
    </lineage>
</organism>
<dbReference type="AlphaFoldDB" id="A0A1S2MCI6"/>
<comment type="caution">
    <text evidence="2">The sequence shown here is derived from an EMBL/GenBank/DDBJ whole genome shotgun (WGS) entry which is preliminary data.</text>
</comment>
<dbReference type="InterPro" id="IPR029044">
    <property type="entry name" value="Nucleotide-diphossugar_trans"/>
</dbReference>
<sequence length="242" mass="27885">MKCIILAAGYATRLYPLTKNKPKSLLKVGEKPILEHILENITKIRIIDEIFIVTNGKFYPSFVKWAEGLRCIKAIKIINDQTTTNDNRLGAIADLQFVIEKEELDEEIIVLAGDNLFEFELVNFVEYYHNMKADCITTHELDHIEELKSSGVIEVDASGKVISFEEKPKHPRSNLAVPPFYIYQKETVPLIKQYIEEGNNPDAPGYFIPWLIAQKDVYAYKFKGFRYDIGTLESYKLVQELF</sequence>
<accession>A0A1S2MCI6</accession>
<dbReference type="Proteomes" id="UP000180057">
    <property type="component" value="Unassembled WGS sequence"/>
</dbReference>
<reference evidence="2 3" key="1">
    <citation type="submission" date="2016-10" db="EMBL/GenBank/DDBJ databases">
        <title>Draft genome sequences of four alkaliphilic bacteria belonging to the Anaerobacillus genus.</title>
        <authorList>
            <person name="Bassil N.M."/>
            <person name="Lloyd J.R."/>
        </authorList>
    </citation>
    <scope>NUCLEOTIDE SEQUENCE [LARGE SCALE GENOMIC DNA]</scope>
    <source>
        <strain evidence="2 3">DSM 22531</strain>
    </source>
</reference>
<evidence type="ECO:0000313" key="3">
    <source>
        <dbReference type="Proteomes" id="UP000180057"/>
    </source>
</evidence>